<gene>
    <name evidence="2" type="ORF">DFR75_1011145</name>
</gene>
<dbReference type="Proteomes" id="UP000295087">
    <property type="component" value="Unassembled WGS sequence"/>
</dbReference>
<evidence type="ECO:0000313" key="2">
    <source>
        <dbReference type="EMBL" id="TDP42038.1"/>
    </source>
</evidence>
<proteinExistence type="predicted"/>
<dbReference type="RefSeq" id="WP_067491780.1">
    <property type="nucleotide sequence ID" value="NZ_JBHXPO010000001.1"/>
</dbReference>
<keyword evidence="3" id="KW-1185">Reference proteome</keyword>
<dbReference type="InterPro" id="IPR029068">
    <property type="entry name" value="Glyas_Bleomycin-R_OHBP_Dase"/>
</dbReference>
<dbReference type="GO" id="GO:0016829">
    <property type="term" value="F:lyase activity"/>
    <property type="evidence" value="ECO:0007669"/>
    <property type="project" value="UniProtKB-KW"/>
</dbReference>
<keyword evidence="2" id="KW-0456">Lyase</keyword>
<evidence type="ECO:0000313" key="3">
    <source>
        <dbReference type="Proteomes" id="UP000295087"/>
    </source>
</evidence>
<organism evidence="2 3">
    <name type="scientific">Nocardia ignorata</name>
    <dbReference type="NCBI Taxonomy" id="145285"/>
    <lineage>
        <taxon>Bacteria</taxon>
        <taxon>Bacillati</taxon>
        <taxon>Actinomycetota</taxon>
        <taxon>Actinomycetes</taxon>
        <taxon>Mycobacteriales</taxon>
        <taxon>Nocardiaceae</taxon>
        <taxon>Nocardia</taxon>
    </lineage>
</organism>
<dbReference type="InterPro" id="IPR004360">
    <property type="entry name" value="Glyas_Fos-R_dOase_dom"/>
</dbReference>
<dbReference type="Gene3D" id="3.10.180.10">
    <property type="entry name" value="2,3-Dihydroxybiphenyl 1,2-Dioxygenase, domain 1"/>
    <property type="match status" value="1"/>
</dbReference>
<dbReference type="InterPro" id="IPR037523">
    <property type="entry name" value="VOC_core"/>
</dbReference>
<dbReference type="AlphaFoldDB" id="A0A4R6PTD0"/>
<accession>A0A4R6PTD0</accession>
<reference evidence="2 3" key="1">
    <citation type="submission" date="2019-03" db="EMBL/GenBank/DDBJ databases">
        <title>Genomic Encyclopedia of Type Strains, Phase IV (KMG-IV): sequencing the most valuable type-strain genomes for metagenomic binning, comparative biology and taxonomic classification.</title>
        <authorList>
            <person name="Goeker M."/>
        </authorList>
    </citation>
    <scope>NUCLEOTIDE SEQUENCE [LARGE SCALE GENOMIC DNA]</scope>
    <source>
        <strain evidence="2 3">DSM 44496</strain>
    </source>
</reference>
<sequence>MTPQLDAISIIVSDMATSVAFYRALGLDFPEGCETEGHAEAPLSGGMRLLLDTEATVASFTPGWQPPSGPGRSSLAFRCADPAEVDSLYKELVGAGYHGELAPWDAFWGQRYATLADPDGHGVDLYAPLPSG</sequence>
<protein>
    <submittedName>
        <fullName evidence="2">Putative lactoylglutathione lyase</fullName>
    </submittedName>
</protein>
<evidence type="ECO:0000259" key="1">
    <source>
        <dbReference type="PROSITE" id="PS51819"/>
    </source>
</evidence>
<feature type="domain" description="VOC" evidence="1">
    <location>
        <begin position="4"/>
        <end position="128"/>
    </location>
</feature>
<dbReference type="PROSITE" id="PS51819">
    <property type="entry name" value="VOC"/>
    <property type="match status" value="1"/>
</dbReference>
<dbReference type="EMBL" id="SNXK01000001">
    <property type="protein sequence ID" value="TDP42038.1"/>
    <property type="molecule type" value="Genomic_DNA"/>
</dbReference>
<comment type="caution">
    <text evidence="2">The sequence shown here is derived from an EMBL/GenBank/DDBJ whole genome shotgun (WGS) entry which is preliminary data.</text>
</comment>
<dbReference type="Pfam" id="PF00903">
    <property type="entry name" value="Glyoxalase"/>
    <property type="match status" value="1"/>
</dbReference>
<dbReference type="PANTHER" id="PTHR36503:SF3">
    <property type="entry name" value="BLR0126 PROTEIN"/>
    <property type="match status" value="1"/>
</dbReference>
<name>A0A4R6PTD0_NOCIG</name>
<dbReference type="SUPFAM" id="SSF54593">
    <property type="entry name" value="Glyoxalase/Bleomycin resistance protein/Dihydroxybiphenyl dioxygenase"/>
    <property type="match status" value="1"/>
</dbReference>
<dbReference type="PANTHER" id="PTHR36503">
    <property type="entry name" value="BLR2520 PROTEIN"/>
    <property type="match status" value="1"/>
</dbReference>